<feature type="region of interest" description="Disordered" evidence="1">
    <location>
        <begin position="53"/>
        <end position="76"/>
    </location>
</feature>
<feature type="region of interest" description="Disordered" evidence="1">
    <location>
        <begin position="157"/>
        <end position="202"/>
    </location>
</feature>
<evidence type="ECO:0000256" key="1">
    <source>
        <dbReference type="SAM" id="MobiDB-lite"/>
    </source>
</evidence>
<reference evidence="2" key="1">
    <citation type="submission" date="2023-06" db="EMBL/GenBank/DDBJ databases">
        <title>Genome-scale phylogeny and comparative genomics of the fungal order Sordariales.</title>
        <authorList>
            <consortium name="Lawrence Berkeley National Laboratory"/>
            <person name="Hensen N."/>
            <person name="Bonometti L."/>
            <person name="Westerberg I."/>
            <person name="Brannstrom I.O."/>
            <person name="Guillou S."/>
            <person name="Cros-Aarteil S."/>
            <person name="Calhoun S."/>
            <person name="Haridas S."/>
            <person name="Kuo A."/>
            <person name="Mondo S."/>
            <person name="Pangilinan J."/>
            <person name="Riley R."/>
            <person name="LaButti K."/>
            <person name="Andreopoulos B."/>
            <person name="Lipzen A."/>
            <person name="Chen C."/>
            <person name="Yanf M."/>
            <person name="Daum C."/>
            <person name="Ng V."/>
            <person name="Clum A."/>
            <person name="Steindorff A."/>
            <person name="Ohm R."/>
            <person name="Martin F."/>
            <person name="Silar P."/>
            <person name="Natvig D."/>
            <person name="Lalanne C."/>
            <person name="Gautier V."/>
            <person name="Ament-velasquez S.L."/>
            <person name="Kruys A."/>
            <person name="Hutchinson M.I."/>
            <person name="Powell A.J."/>
            <person name="Barry K."/>
            <person name="Miller A.N."/>
            <person name="Grigoriev I.V."/>
            <person name="Debuchy R."/>
            <person name="Gladieux P."/>
            <person name="Thoren M.H."/>
            <person name="Johannesson H."/>
        </authorList>
    </citation>
    <scope>NUCLEOTIDE SEQUENCE</scope>
    <source>
        <strain evidence="2">SMH3187-1</strain>
    </source>
</reference>
<organism evidence="2 3">
    <name type="scientific">Schizothecium vesticola</name>
    <dbReference type="NCBI Taxonomy" id="314040"/>
    <lineage>
        <taxon>Eukaryota</taxon>
        <taxon>Fungi</taxon>
        <taxon>Dikarya</taxon>
        <taxon>Ascomycota</taxon>
        <taxon>Pezizomycotina</taxon>
        <taxon>Sordariomycetes</taxon>
        <taxon>Sordariomycetidae</taxon>
        <taxon>Sordariales</taxon>
        <taxon>Schizotheciaceae</taxon>
        <taxon>Schizothecium</taxon>
    </lineage>
</organism>
<dbReference type="EMBL" id="JAUKUD010000001">
    <property type="protein sequence ID" value="KAK0754165.1"/>
    <property type="molecule type" value="Genomic_DNA"/>
</dbReference>
<evidence type="ECO:0000313" key="3">
    <source>
        <dbReference type="Proteomes" id="UP001172155"/>
    </source>
</evidence>
<gene>
    <name evidence="2" type="ORF">B0T18DRAFT_442594</name>
</gene>
<name>A0AA40FAN1_9PEZI</name>
<proteinExistence type="predicted"/>
<keyword evidence="3" id="KW-1185">Reference proteome</keyword>
<accession>A0AA40FAN1</accession>
<protein>
    <submittedName>
        <fullName evidence="2">Uncharacterized protein</fullName>
    </submittedName>
</protein>
<feature type="compositionally biased region" description="Polar residues" evidence="1">
    <location>
        <begin position="58"/>
        <end position="76"/>
    </location>
</feature>
<comment type="caution">
    <text evidence="2">The sequence shown here is derived from an EMBL/GenBank/DDBJ whole genome shotgun (WGS) entry which is preliminary data.</text>
</comment>
<dbReference type="AlphaFoldDB" id="A0AA40FAN1"/>
<feature type="region of interest" description="Disordered" evidence="1">
    <location>
        <begin position="91"/>
        <end position="137"/>
    </location>
</feature>
<sequence length="333" mass="36591">MSVHEVEILAHIAAPSAAANDADYRSFARAYLAFESKALTTIFSLQDPSAISARETSEVGNQSQSQPGGNASQFPGTQQFISTQDFSFSSAFGNMSSPGLPRIPQVEPQNDLPETQSSWVAPPSVIEDSMPDNNLAMTQFNSPARMFEYFLAGLNTPPPLPAPPPPLHQRHRPPPPSPPNHPHHGPPRTSPPPPLTSLANLSPSDLITPSLAHLAAQVDITRRFTPQTQTRALRSFERGYWLVDCAGWDEELRRSAWEFLGRHLEGGLVGWGVSCRRDEGFTWMRVYCWGEVVGHVYLVLWLASQRRVKATGTVWVAGDGERVVVMGARPPSR</sequence>
<dbReference type="Proteomes" id="UP001172155">
    <property type="component" value="Unassembled WGS sequence"/>
</dbReference>
<evidence type="ECO:0000313" key="2">
    <source>
        <dbReference type="EMBL" id="KAK0754165.1"/>
    </source>
</evidence>
<feature type="compositionally biased region" description="Pro residues" evidence="1">
    <location>
        <begin position="157"/>
        <end position="167"/>
    </location>
</feature>